<evidence type="ECO:0000313" key="9">
    <source>
        <dbReference type="EMBL" id="KZZ96927.1"/>
    </source>
</evidence>
<dbReference type="GO" id="GO:0042744">
    <property type="term" value="P:hydrogen peroxide catabolic process"/>
    <property type="evidence" value="ECO:0007669"/>
    <property type="project" value="TreeGrafter"/>
</dbReference>
<dbReference type="GO" id="GO:0005739">
    <property type="term" value="C:mitochondrion"/>
    <property type="evidence" value="ECO:0007669"/>
    <property type="project" value="TreeGrafter"/>
</dbReference>
<dbReference type="Gene3D" id="3.40.30.10">
    <property type="entry name" value="Glutaredoxin"/>
    <property type="match status" value="1"/>
</dbReference>
<reference evidence="9 10" key="1">
    <citation type="journal article" date="2016" name="Genome Biol. Evol.">
        <title>Divergent and convergent evolution of fungal pathogenicity.</title>
        <authorList>
            <person name="Shang Y."/>
            <person name="Xiao G."/>
            <person name="Zheng P."/>
            <person name="Cen K."/>
            <person name="Zhan S."/>
            <person name="Wang C."/>
        </authorList>
    </citation>
    <scope>NUCLEOTIDE SEQUENCE [LARGE SCALE GENOMIC DNA]</scope>
    <source>
        <strain evidence="9 10">ARSEF 7405</strain>
    </source>
</reference>
<keyword evidence="3 7" id="KW-0049">Antioxidant</keyword>
<dbReference type="AlphaFoldDB" id="A0A168CRN0"/>
<evidence type="ECO:0000256" key="6">
    <source>
        <dbReference type="PIRSR" id="PIRSR637944-1"/>
    </source>
</evidence>
<keyword evidence="5 7" id="KW-0676">Redox-active center</keyword>
<dbReference type="InterPro" id="IPR037944">
    <property type="entry name" value="PRX5-like"/>
</dbReference>
<sequence>MTATPDLAGTPIPSVALHESSPGNKVDLAAELANKKGVIIGVPAAFSPACSSSHVPGFMNHPKVKDGSAGSVFVVAVNDAFVMKAWAESLDKDSSSGLRFLADPAGEFTSALHSSLLWDGRAIFGNDRSKRYVALVDNGKVTNAFVEPDNTGLDVSKAEKVLA</sequence>
<organism evidence="9 10">
    <name type="scientific">Ascosphaera apis ARSEF 7405</name>
    <dbReference type="NCBI Taxonomy" id="392613"/>
    <lineage>
        <taxon>Eukaryota</taxon>
        <taxon>Fungi</taxon>
        <taxon>Dikarya</taxon>
        <taxon>Ascomycota</taxon>
        <taxon>Pezizomycotina</taxon>
        <taxon>Eurotiomycetes</taxon>
        <taxon>Eurotiomycetidae</taxon>
        <taxon>Onygenales</taxon>
        <taxon>Ascosphaeraceae</taxon>
        <taxon>Ascosphaera</taxon>
    </lineage>
</organism>
<evidence type="ECO:0000256" key="2">
    <source>
        <dbReference type="ARBA" id="ARBA00022559"/>
    </source>
</evidence>
<evidence type="ECO:0000256" key="4">
    <source>
        <dbReference type="ARBA" id="ARBA00023002"/>
    </source>
</evidence>
<protein>
    <submittedName>
        <fullName evidence="9">Thioredoxin peroxidase/alkyl hydroperoxide reductase</fullName>
    </submittedName>
</protein>
<dbReference type="InterPro" id="IPR013740">
    <property type="entry name" value="Redoxin"/>
</dbReference>
<dbReference type="PANTHER" id="PTHR10430:SF39">
    <property type="entry name" value="PEROXISOMAL MEMBRANE ASSOCIATED PROTEIN 20"/>
    <property type="match status" value="1"/>
</dbReference>
<comment type="similarity">
    <text evidence="1 7">Belongs to the peroxiredoxin family. Prx5 subfamily.</text>
</comment>
<evidence type="ECO:0000259" key="8">
    <source>
        <dbReference type="Pfam" id="PF08534"/>
    </source>
</evidence>
<feature type="domain" description="Redoxin" evidence="8">
    <location>
        <begin position="8"/>
        <end position="162"/>
    </location>
</feature>
<gene>
    <name evidence="9" type="ORF">AAP_00570</name>
</gene>
<evidence type="ECO:0000313" key="10">
    <source>
        <dbReference type="Proteomes" id="UP000242877"/>
    </source>
</evidence>
<name>A0A168CRN0_9EURO</name>
<evidence type="ECO:0000256" key="5">
    <source>
        <dbReference type="ARBA" id="ARBA00023284"/>
    </source>
</evidence>
<comment type="function">
    <text evidence="7">Thiol-specific peroxidase that catalyzes the reduction of hydrogen peroxide and organic hydroperoxides to water and alcohols, respectively. Plays a role in cell protection against oxidative stress by detoxifying peroxides.</text>
</comment>
<proteinExistence type="inferred from homology"/>
<dbReference type="SUPFAM" id="SSF52833">
    <property type="entry name" value="Thioredoxin-like"/>
    <property type="match status" value="1"/>
</dbReference>
<evidence type="ECO:0000256" key="1">
    <source>
        <dbReference type="ARBA" id="ARBA00010505"/>
    </source>
</evidence>
<dbReference type="GO" id="GO:0005829">
    <property type="term" value="C:cytosol"/>
    <property type="evidence" value="ECO:0007669"/>
    <property type="project" value="TreeGrafter"/>
</dbReference>
<dbReference type="CDD" id="cd03013">
    <property type="entry name" value="PRX5_like"/>
    <property type="match status" value="1"/>
</dbReference>
<dbReference type="Proteomes" id="UP000242877">
    <property type="component" value="Unassembled WGS sequence"/>
</dbReference>
<accession>A0A168CRN0</accession>
<keyword evidence="10" id="KW-1185">Reference proteome</keyword>
<dbReference type="GO" id="GO:0005777">
    <property type="term" value="C:peroxisome"/>
    <property type="evidence" value="ECO:0007669"/>
    <property type="project" value="TreeGrafter"/>
</dbReference>
<feature type="active site" description="Cysteine sulfenic acid (-SOH) intermediate" evidence="6">
    <location>
        <position position="50"/>
    </location>
</feature>
<keyword evidence="4 7" id="KW-0560">Oxidoreductase</keyword>
<dbReference type="InterPro" id="IPR036249">
    <property type="entry name" value="Thioredoxin-like_sf"/>
</dbReference>
<dbReference type="GO" id="GO:0008379">
    <property type="term" value="F:thioredoxin peroxidase activity"/>
    <property type="evidence" value="ECO:0007669"/>
    <property type="project" value="InterPro"/>
</dbReference>
<keyword evidence="2 7" id="KW-0575">Peroxidase</keyword>
<dbReference type="EMBL" id="AZGZ01000002">
    <property type="protein sequence ID" value="KZZ96927.1"/>
    <property type="molecule type" value="Genomic_DNA"/>
</dbReference>
<evidence type="ECO:0000256" key="7">
    <source>
        <dbReference type="RuleBase" id="RU366011"/>
    </source>
</evidence>
<dbReference type="OrthoDB" id="1882547at2759"/>
<dbReference type="Pfam" id="PF08534">
    <property type="entry name" value="Redoxin"/>
    <property type="match status" value="1"/>
</dbReference>
<dbReference type="FunFam" id="3.40.30.10:FF:000159">
    <property type="entry name" value="Peroxiredoxin"/>
    <property type="match status" value="1"/>
</dbReference>
<dbReference type="GO" id="GO:0045454">
    <property type="term" value="P:cell redox homeostasis"/>
    <property type="evidence" value="ECO:0007669"/>
    <property type="project" value="TreeGrafter"/>
</dbReference>
<comment type="caution">
    <text evidence="9">The sequence shown here is derived from an EMBL/GenBank/DDBJ whole genome shotgun (WGS) entry which is preliminary data.</text>
</comment>
<dbReference type="PANTHER" id="PTHR10430">
    <property type="entry name" value="PEROXIREDOXIN"/>
    <property type="match status" value="1"/>
</dbReference>
<evidence type="ECO:0000256" key="3">
    <source>
        <dbReference type="ARBA" id="ARBA00022862"/>
    </source>
</evidence>
<dbReference type="VEuPathDB" id="FungiDB:AAP_00570"/>
<dbReference type="GO" id="GO:0034599">
    <property type="term" value="P:cellular response to oxidative stress"/>
    <property type="evidence" value="ECO:0007669"/>
    <property type="project" value="InterPro"/>
</dbReference>